<dbReference type="PANTHER" id="PTHR31468">
    <property type="entry name" value="1,3-BETA-GLUCANOSYLTRANSFERASE GAS1"/>
    <property type="match status" value="1"/>
</dbReference>
<keyword evidence="2" id="KW-0325">Glycoprotein</keyword>
<feature type="region of interest" description="Disordered" evidence="3">
    <location>
        <begin position="346"/>
        <end position="399"/>
    </location>
</feature>
<evidence type="ECO:0000313" key="5">
    <source>
        <dbReference type="EMBL" id="KAF2867987.1"/>
    </source>
</evidence>
<dbReference type="AlphaFoldDB" id="A0A7C8I9U4"/>
<keyword evidence="4" id="KW-1133">Transmembrane helix</keyword>
<evidence type="ECO:0000256" key="3">
    <source>
        <dbReference type="SAM" id="MobiDB-lite"/>
    </source>
</evidence>
<proteinExistence type="predicted"/>
<evidence type="ECO:0000256" key="2">
    <source>
        <dbReference type="ARBA" id="ARBA00023180"/>
    </source>
</evidence>
<dbReference type="GO" id="GO:0005886">
    <property type="term" value="C:plasma membrane"/>
    <property type="evidence" value="ECO:0007669"/>
    <property type="project" value="TreeGrafter"/>
</dbReference>
<dbReference type="GO" id="GO:0042124">
    <property type="term" value="F:1,3-beta-glucanosyltransferase activity"/>
    <property type="evidence" value="ECO:0007669"/>
    <property type="project" value="TreeGrafter"/>
</dbReference>
<comment type="caution">
    <text evidence="5">The sequence shown here is derived from an EMBL/GenBank/DDBJ whole genome shotgun (WGS) entry which is preliminary data.</text>
</comment>
<keyword evidence="4" id="KW-0812">Transmembrane</keyword>
<evidence type="ECO:0000256" key="1">
    <source>
        <dbReference type="ARBA" id="ARBA00022729"/>
    </source>
</evidence>
<feature type="region of interest" description="Disordered" evidence="3">
    <location>
        <begin position="253"/>
        <end position="283"/>
    </location>
</feature>
<name>A0A7C8I9U4_9PLEO</name>
<reference evidence="5 6" key="1">
    <citation type="submission" date="2020-01" db="EMBL/GenBank/DDBJ databases">
        <authorList>
            <consortium name="DOE Joint Genome Institute"/>
            <person name="Haridas S."/>
            <person name="Albert R."/>
            <person name="Binder M."/>
            <person name="Bloem J."/>
            <person name="Labutti K."/>
            <person name="Salamov A."/>
            <person name="Andreopoulos B."/>
            <person name="Baker S.E."/>
            <person name="Barry K."/>
            <person name="Bills G."/>
            <person name="Bluhm B.H."/>
            <person name="Cannon C."/>
            <person name="Castanera R."/>
            <person name="Culley D.E."/>
            <person name="Daum C."/>
            <person name="Ezra D."/>
            <person name="Gonzalez J.B."/>
            <person name="Henrissat B."/>
            <person name="Kuo A."/>
            <person name="Liang C."/>
            <person name="Lipzen A."/>
            <person name="Lutzoni F."/>
            <person name="Magnuson J."/>
            <person name="Mondo S."/>
            <person name="Nolan M."/>
            <person name="Ohm R."/>
            <person name="Pangilinan J."/>
            <person name="Park H.-J.H."/>
            <person name="Ramirez L."/>
            <person name="Alfaro M."/>
            <person name="Sun H."/>
            <person name="Tritt A."/>
            <person name="Yoshinaga Y."/>
            <person name="Zwiers L.-H.L."/>
            <person name="Turgeon B.G."/>
            <person name="Goodwin S.B."/>
            <person name="Spatafora J.W."/>
            <person name="Crous P.W."/>
            <person name="Grigoriev I.V."/>
        </authorList>
    </citation>
    <scope>NUCLEOTIDE SEQUENCE [LARGE SCALE GENOMIC DNA]</scope>
    <source>
        <strain evidence="5 6">CBS 611.86</strain>
    </source>
</reference>
<protein>
    <submittedName>
        <fullName evidence="5">Uncharacterized protein</fullName>
    </submittedName>
</protein>
<gene>
    <name evidence="5" type="ORF">BDV95DRAFT_581072</name>
</gene>
<accession>A0A7C8I9U4</accession>
<dbReference type="PANTHER" id="PTHR31468:SF4">
    <property type="entry name" value="1,3-BETA-GLUCANOSYLTRANSFERASE GAS3-RELATED"/>
    <property type="match status" value="1"/>
</dbReference>
<organism evidence="5 6">
    <name type="scientific">Massariosphaeria phaeospora</name>
    <dbReference type="NCBI Taxonomy" id="100035"/>
    <lineage>
        <taxon>Eukaryota</taxon>
        <taxon>Fungi</taxon>
        <taxon>Dikarya</taxon>
        <taxon>Ascomycota</taxon>
        <taxon>Pezizomycotina</taxon>
        <taxon>Dothideomycetes</taxon>
        <taxon>Pleosporomycetidae</taxon>
        <taxon>Pleosporales</taxon>
        <taxon>Pleosporales incertae sedis</taxon>
        <taxon>Massariosphaeria</taxon>
    </lineage>
</organism>
<dbReference type="GO" id="GO:0031505">
    <property type="term" value="P:fungal-type cell wall organization"/>
    <property type="evidence" value="ECO:0007669"/>
    <property type="project" value="TreeGrafter"/>
</dbReference>
<evidence type="ECO:0000256" key="4">
    <source>
        <dbReference type="SAM" id="Phobius"/>
    </source>
</evidence>
<feature type="compositionally biased region" description="Basic and acidic residues" evidence="3">
    <location>
        <begin position="384"/>
        <end position="399"/>
    </location>
</feature>
<keyword evidence="6" id="KW-1185">Reference proteome</keyword>
<dbReference type="GO" id="GO:0071970">
    <property type="term" value="P:fungal-type cell wall (1-&gt;3)-beta-D-glucan biosynthetic process"/>
    <property type="evidence" value="ECO:0007669"/>
    <property type="project" value="TreeGrafter"/>
</dbReference>
<keyword evidence="4" id="KW-0472">Membrane</keyword>
<sequence>MTGVYEHVSCVIQNEEVSSAADFIGIQDIALLINPTADQIRAGTKALTDRLTEVNIPTWYSVYASPVRNEAMESTTSMIINGTLPDTSILYNSSYRFLSPYNALSGGTRFEWTNVRYTDQLIYQYPTPRVETYGITRLESDGSIQLTEQFDALSAIFANYNTKSWLSGPTVDGLGGSDRRECKPENIVNRTSSVQATVTLTVASEWVLPTRPPGLDAIITSGMQGTRGQMVDVLVTTVKHQIRDSKGEIMTDVVLSPSKSESRSTTARGTAGGTAPPSPSPVSGLTTGAKAGIGAGVGVAGAITLLAVALFLLQRRKSKAAAVKEKDMARASDASVNGYKAELATGPDVEAQPPVELPDKGVATPAEVTGTEYPGIGTKPIELPVHEPALEMPDPKTPK</sequence>
<feature type="transmembrane region" description="Helical" evidence="4">
    <location>
        <begin position="291"/>
        <end position="313"/>
    </location>
</feature>
<dbReference type="OrthoDB" id="5372413at2759"/>
<dbReference type="EMBL" id="JAADJZ010000021">
    <property type="protein sequence ID" value="KAF2867987.1"/>
    <property type="molecule type" value="Genomic_DNA"/>
</dbReference>
<keyword evidence="1" id="KW-0732">Signal</keyword>
<dbReference type="Proteomes" id="UP000481861">
    <property type="component" value="Unassembled WGS sequence"/>
</dbReference>
<feature type="compositionally biased region" description="Low complexity" evidence="3">
    <location>
        <begin position="263"/>
        <end position="275"/>
    </location>
</feature>
<evidence type="ECO:0000313" key="6">
    <source>
        <dbReference type="Proteomes" id="UP000481861"/>
    </source>
</evidence>
<dbReference type="InterPro" id="IPR004886">
    <property type="entry name" value="Glucanosyltransferase"/>
</dbReference>